<organism evidence="2 3">
    <name type="scientific">Monilinia fructicola</name>
    <name type="common">Brown rot fungus</name>
    <name type="synonym">Ciboria fructicola</name>
    <dbReference type="NCBI Taxonomy" id="38448"/>
    <lineage>
        <taxon>Eukaryota</taxon>
        <taxon>Fungi</taxon>
        <taxon>Dikarya</taxon>
        <taxon>Ascomycota</taxon>
        <taxon>Pezizomycotina</taxon>
        <taxon>Leotiomycetes</taxon>
        <taxon>Helotiales</taxon>
        <taxon>Sclerotiniaceae</taxon>
        <taxon>Monilinia</taxon>
    </lineage>
</organism>
<gene>
    <name evidence="2" type="ORF">EYC84_002423</name>
</gene>
<sequence>MDVLTSGGLMINTIILALYNWYIYIKQRISKVLLEYYHCPNRTIKETLVQPLTPKATQYLGDIPRLS</sequence>
<dbReference type="AlphaFoldDB" id="A0A5M9JPZ2"/>
<feature type="transmembrane region" description="Helical" evidence="1">
    <location>
        <begin position="6"/>
        <end position="25"/>
    </location>
</feature>
<keyword evidence="3" id="KW-1185">Reference proteome</keyword>
<proteinExistence type="predicted"/>
<dbReference type="Proteomes" id="UP000322873">
    <property type="component" value="Unassembled WGS sequence"/>
</dbReference>
<evidence type="ECO:0000313" key="3">
    <source>
        <dbReference type="Proteomes" id="UP000322873"/>
    </source>
</evidence>
<evidence type="ECO:0000256" key="1">
    <source>
        <dbReference type="SAM" id="Phobius"/>
    </source>
</evidence>
<keyword evidence="1" id="KW-1133">Transmembrane helix</keyword>
<keyword evidence="1" id="KW-0472">Membrane</keyword>
<reference evidence="2 3" key="1">
    <citation type="submission" date="2019-06" db="EMBL/GenBank/DDBJ databases">
        <title>Genome Sequence of the Brown Rot Fungal Pathogen Monilinia fructicola.</title>
        <authorList>
            <person name="De Miccolis Angelini R.M."/>
            <person name="Landi L."/>
            <person name="Abate D."/>
            <person name="Pollastro S."/>
            <person name="Romanazzi G."/>
            <person name="Faretra F."/>
        </authorList>
    </citation>
    <scope>NUCLEOTIDE SEQUENCE [LARGE SCALE GENOMIC DNA]</scope>
    <source>
        <strain evidence="2 3">Mfrc123</strain>
    </source>
</reference>
<evidence type="ECO:0000313" key="2">
    <source>
        <dbReference type="EMBL" id="KAA8570089.1"/>
    </source>
</evidence>
<protein>
    <submittedName>
        <fullName evidence="2">Uncharacterized protein</fullName>
    </submittedName>
</protein>
<comment type="caution">
    <text evidence="2">The sequence shown here is derived from an EMBL/GenBank/DDBJ whole genome shotgun (WGS) entry which is preliminary data.</text>
</comment>
<name>A0A5M9JPZ2_MONFR</name>
<accession>A0A5M9JPZ2</accession>
<keyword evidence="1" id="KW-0812">Transmembrane</keyword>
<dbReference type="EMBL" id="VICG01000007">
    <property type="protein sequence ID" value="KAA8570089.1"/>
    <property type="molecule type" value="Genomic_DNA"/>
</dbReference>